<accession>A0AAE1ADG2</accession>
<dbReference type="AlphaFoldDB" id="A0AAE1ADG2"/>
<keyword evidence="1" id="KW-0812">Transmembrane</keyword>
<sequence>MSSVNWKNGFEALDKDSPIARINRYPVYSFSSHWASMGRTLGGGLTKPVLHFNAGQDNLVITACMLADEGSCRNVIRNSMVGVAIVLLFGILRLF</sequence>
<keyword evidence="1" id="KW-0472">Membrane</keyword>
<gene>
    <name evidence="2" type="ORF">RRG08_048649</name>
</gene>
<keyword evidence="3" id="KW-1185">Reference proteome</keyword>
<evidence type="ECO:0000256" key="1">
    <source>
        <dbReference type="SAM" id="Phobius"/>
    </source>
</evidence>
<feature type="transmembrane region" description="Helical" evidence="1">
    <location>
        <begin position="75"/>
        <end position="94"/>
    </location>
</feature>
<dbReference type="Proteomes" id="UP001283361">
    <property type="component" value="Unassembled WGS sequence"/>
</dbReference>
<name>A0AAE1ADG2_9GAST</name>
<keyword evidence="1" id="KW-1133">Transmembrane helix</keyword>
<evidence type="ECO:0000313" key="3">
    <source>
        <dbReference type="Proteomes" id="UP001283361"/>
    </source>
</evidence>
<proteinExistence type="predicted"/>
<reference evidence="2" key="1">
    <citation type="journal article" date="2023" name="G3 (Bethesda)">
        <title>A reference genome for the long-term kleptoplast-retaining sea slug Elysia crispata morphotype clarki.</title>
        <authorList>
            <person name="Eastman K.E."/>
            <person name="Pendleton A.L."/>
            <person name="Shaikh M.A."/>
            <person name="Suttiyut T."/>
            <person name="Ogas R."/>
            <person name="Tomko P."/>
            <person name="Gavelis G."/>
            <person name="Widhalm J.R."/>
            <person name="Wisecaver J.H."/>
        </authorList>
    </citation>
    <scope>NUCLEOTIDE SEQUENCE</scope>
    <source>
        <strain evidence="2">ECLA1</strain>
    </source>
</reference>
<dbReference type="EMBL" id="JAWDGP010002127">
    <property type="protein sequence ID" value="KAK3785515.1"/>
    <property type="molecule type" value="Genomic_DNA"/>
</dbReference>
<comment type="caution">
    <text evidence="2">The sequence shown here is derived from an EMBL/GenBank/DDBJ whole genome shotgun (WGS) entry which is preliminary data.</text>
</comment>
<protein>
    <submittedName>
        <fullName evidence="2">Uncharacterized protein</fullName>
    </submittedName>
</protein>
<evidence type="ECO:0000313" key="2">
    <source>
        <dbReference type="EMBL" id="KAK3785515.1"/>
    </source>
</evidence>
<organism evidence="2 3">
    <name type="scientific">Elysia crispata</name>
    <name type="common">lettuce slug</name>
    <dbReference type="NCBI Taxonomy" id="231223"/>
    <lineage>
        <taxon>Eukaryota</taxon>
        <taxon>Metazoa</taxon>
        <taxon>Spiralia</taxon>
        <taxon>Lophotrochozoa</taxon>
        <taxon>Mollusca</taxon>
        <taxon>Gastropoda</taxon>
        <taxon>Heterobranchia</taxon>
        <taxon>Euthyneura</taxon>
        <taxon>Panpulmonata</taxon>
        <taxon>Sacoglossa</taxon>
        <taxon>Placobranchoidea</taxon>
        <taxon>Plakobranchidae</taxon>
        <taxon>Elysia</taxon>
    </lineage>
</organism>